<organism evidence="6 7">
    <name type="scientific">Nocardioides oleivorans</name>
    <dbReference type="NCBI Taxonomy" id="273676"/>
    <lineage>
        <taxon>Bacteria</taxon>
        <taxon>Bacillati</taxon>
        <taxon>Actinomycetota</taxon>
        <taxon>Actinomycetes</taxon>
        <taxon>Propionibacteriales</taxon>
        <taxon>Nocardioidaceae</taxon>
        <taxon>Nocardioides</taxon>
    </lineage>
</organism>
<reference evidence="6 7" key="1">
    <citation type="submission" date="2019-01" db="EMBL/GenBank/DDBJ databases">
        <title>Novel species of Nocardioides.</title>
        <authorList>
            <person name="Liu Q."/>
            <person name="Xin Y.-H."/>
        </authorList>
    </citation>
    <scope>NUCLEOTIDE SEQUENCE [LARGE SCALE GENOMIC DNA]</scope>
    <source>
        <strain evidence="6 7">CGMCC 4.6882</strain>
    </source>
</reference>
<evidence type="ECO:0000256" key="3">
    <source>
        <dbReference type="ARBA" id="ARBA00022801"/>
    </source>
</evidence>
<dbReference type="InterPro" id="IPR029058">
    <property type="entry name" value="AB_hydrolase_fold"/>
</dbReference>
<dbReference type="InterPro" id="IPR010497">
    <property type="entry name" value="Epoxide_hydro_N"/>
</dbReference>
<accession>A0A4Q2RNF3</accession>
<evidence type="ECO:0000313" key="6">
    <source>
        <dbReference type="EMBL" id="RYB90411.1"/>
    </source>
</evidence>
<dbReference type="PANTHER" id="PTHR21661:SF35">
    <property type="entry name" value="EPOXIDE HYDROLASE"/>
    <property type="match status" value="1"/>
</dbReference>
<dbReference type="PIRSF" id="PIRSF001112">
    <property type="entry name" value="Epoxide_hydrolase"/>
    <property type="match status" value="1"/>
</dbReference>
<keyword evidence="2" id="KW-0058">Aromatic hydrocarbons catabolism</keyword>
<dbReference type="GO" id="GO:0097176">
    <property type="term" value="P:epoxide metabolic process"/>
    <property type="evidence" value="ECO:0007669"/>
    <property type="project" value="TreeGrafter"/>
</dbReference>
<feature type="active site" description="Nucleophile" evidence="4">
    <location>
        <position position="186"/>
    </location>
</feature>
<protein>
    <submittedName>
        <fullName evidence="6">Epoxide hydrolase</fullName>
    </submittedName>
</protein>
<proteinExistence type="inferred from homology"/>
<evidence type="ECO:0000256" key="4">
    <source>
        <dbReference type="PIRSR" id="PIRSR001112-1"/>
    </source>
</evidence>
<evidence type="ECO:0000256" key="2">
    <source>
        <dbReference type="ARBA" id="ARBA00022797"/>
    </source>
</evidence>
<dbReference type="Gene3D" id="3.40.50.1820">
    <property type="entry name" value="alpha/beta hydrolase"/>
    <property type="match status" value="1"/>
</dbReference>
<feature type="active site" description="Proton donor" evidence="4">
    <location>
        <position position="309"/>
    </location>
</feature>
<dbReference type="RefSeq" id="WP_129402082.1">
    <property type="nucleotide sequence ID" value="NZ_SDWT01000004.1"/>
</dbReference>
<dbReference type="SUPFAM" id="SSF53474">
    <property type="entry name" value="alpha/beta-Hydrolases"/>
    <property type="match status" value="1"/>
</dbReference>
<feature type="domain" description="Epoxide hydrolase N-terminal" evidence="5">
    <location>
        <begin position="19"/>
        <end position="127"/>
    </location>
</feature>
<keyword evidence="7" id="KW-1185">Reference proteome</keyword>
<dbReference type="Proteomes" id="UP000294071">
    <property type="component" value="Unassembled WGS sequence"/>
</dbReference>
<dbReference type="InterPro" id="IPR016292">
    <property type="entry name" value="Epoxide_hydrolase"/>
</dbReference>
<evidence type="ECO:0000256" key="1">
    <source>
        <dbReference type="ARBA" id="ARBA00010088"/>
    </source>
</evidence>
<evidence type="ECO:0000259" key="5">
    <source>
        <dbReference type="Pfam" id="PF06441"/>
    </source>
</evidence>
<evidence type="ECO:0000313" key="7">
    <source>
        <dbReference type="Proteomes" id="UP000294071"/>
    </source>
</evidence>
<feature type="active site" description="Proton acceptor" evidence="4">
    <location>
        <position position="358"/>
    </location>
</feature>
<dbReference type="Pfam" id="PF06441">
    <property type="entry name" value="EHN"/>
    <property type="match status" value="1"/>
</dbReference>
<dbReference type="EMBL" id="SDWT01000004">
    <property type="protein sequence ID" value="RYB90411.1"/>
    <property type="molecule type" value="Genomic_DNA"/>
</dbReference>
<dbReference type="AlphaFoldDB" id="A0A4Q2RNF3"/>
<keyword evidence="3 6" id="KW-0378">Hydrolase</keyword>
<dbReference type="OrthoDB" id="4654311at2"/>
<comment type="similarity">
    <text evidence="1">Belongs to the peptidase S33 family.</text>
</comment>
<sequence length="377" mass="41750">MNPHQDHHQPQSDADLVFRPHTVAVPQADLDDLHARLERTRYAAEARSATGGDDWSAGTPVSYLRDMVAHWRDDFDWRAQEERMNAYPQFLTEIDGQTIHLVHVRSANEDAIPLLLLHTYPGSFVDFLDLVPLLRDDFHLVIPTIPGVGFSQPLDDGVWDSRRNARAWDRLMRALGYESYGAHGSDNGAVVARELAMLAPEGFLGAHVLQLFSFPSGDPAEFEKMSAADHAALEFAGWFQTVNGYATMNASRPLTVAAALSDSPVGQLAYNELFESFGNGTSRVTRDQVLTQVSLYWFTNSSAGAVQTYRAEQAVEPRVNEGPIGVAVFADDFRSMRPFAERDNTRIVSWTEHGTGGHYAAMEVPVELAGAIRGFYA</sequence>
<comment type="caution">
    <text evidence="6">The sequence shown here is derived from an EMBL/GenBank/DDBJ whole genome shotgun (WGS) entry which is preliminary data.</text>
</comment>
<name>A0A4Q2RNF3_9ACTN</name>
<dbReference type="PANTHER" id="PTHR21661">
    <property type="entry name" value="EPOXIDE HYDROLASE 1-RELATED"/>
    <property type="match status" value="1"/>
</dbReference>
<gene>
    <name evidence="6" type="ORF">EUA93_19830</name>
</gene>
<dbReference type="GO" id="GO:0004301">
    <property type="term" value="F:epoxide hydrolase activity"/>
    <property type="evidence" value="ECO:0007669"/>
    <property type="project" value="TreeGrafter"/>
</dbReference>